<dbReference type="SUPFAM" id="SSF69572">
    <property type="entry name" value="Activating enzymes of the ubiquitin-like proteins"/>
    <property type="match status" value="1"/>
</dbReference>
<evidence type="ECO:0000256" key="9">
    <source>
        <dbReference type="PIRNR" id="PIRNR039133"/>
    </source>
</evidence>
<dbReference type="Proteomes" id="UP000005627">
    <property type="component" value="Chromosome 1"/>
</dbReference>
<feature type="domain" description="THIF-type NAD/FAD binding fold" evidence="15">
    <location>
        <begin position="44"/>
        <end position="473"/>
    </location>
</feature>
<dbReference type="PANTHER" id="PTHR10953:SF5">
    <property type="entry name" value="SUMO-ACTIVATING ENZYME SUBUNIT 2"/>
    <property type="match status" value="1"/>
</dbReference>
<dbReference type="GO" id="GO:0005524">
    <property type="term" value="F:ATP binding"/>
    <property type="evidence" value="ECO:0007669"/>
    <property type="project" value="UniProtKB-UniRule"/>
</dbReference>
<dbReference type="GO" id="GO:0016925">
    <property type="term" value="P:protein sumoylation"/>
    <property type="evidence" value="ECO:0007669"/>
    <property type="project" value="UniProtKB-UniRule"/>
</dbReference>
<dbReference type="GO" id="GO:0005737">
    <property type="term" value="C:cytoplasm"/>
    <property type="evidence" value="ECO:0007669"/>
    <property type="project" value="TreeGrafter"/>
</dbReference>
<evidence type="ECO:0000256" key="2">
    <source>
        <dbReference type="ARBA" id="ARBA00005673"/>
    </source>
</evidence>
<protein>
    <recommendedName>
        <fullName evidence="8 9">Ubiquitin-activating enzyme E1-like</fullName>
    </recommendedName>
</protein>
<evidence type="ECO:0000313" key="17">
    <source>
        <dbReference type="Proteomes" id="UP000005627"/>
    </source>
</evidence>
<dbReference type="InterPro" id="IPR035985">
    <property type="entry name" value="Ubiquitin-activating_enz"/>
</dbReference>
<keyword evidence="4 9" id="KW-0547">Nucleotide-binding</keyword>
<dbReference type="RefSeq" id="XP_003678879.1">
    <property type="nucleotide sequence ID" value="XM_003678831.1"/>
</dbReference>
<dbReference type="InterPro" id="IPR000594">
    <property type="entry name" value="ThiF_NAD_FAD-bd"/>
</dbReference>
<evidence type="ECO:0000256" key="4">
    <source>
        <dbReference type="ARBA" id="ARBA00022741"/>
    </source>
</evidence>
<feature type="binding site" evidence="11">
    <location>
        <begin position="96"/>
        <end position="99"/>
    </location>
    <ligand>
        <name>ATP</name>
        <dbReference type="ChEBI" id="CHEBI:30616"/>
    </ligand>
</feature>
<feature type="active site" description="Glycyl thioester intermediate" evidence="10 13">
    <location>
        <position position="213"/>
    </location>
</feature>
<comment type="pathway">
    <text evidence="1 9">Protein modification; protein sumoylation.</text>
</comment>
<proteinExistence type="inferred from homology"/>
<evidence type="ECO:0000256" key="12">
    <source>
        <dbReference type="PIRSR" id="PIRSR039133-3"/>
    </source>
</evidence>
<evidence type="ECO:0000256" key="10">
    <source>
        <dbReference type="PIRSR" id="PIRSR039133-1"/>
    </source>
</evidence>
<evidence type="ECO:0000313" key="16">
    <source>
        <dbReference type="EMBL" id="CCE89668.1"/>
    </source>
</evidence>
<dbReference type="PANTHER" id="PTHR10953">
    <property type="entry name" value="UBIQUITIN-ACTIVATING ENZYME E1"/>
    <property type="match status" value="1"/>
</dbReference>
<accession>G8ZM24</accession>
<feature type="binding site" evidence="12">
    <location>
        <position position="201"/>
    </location>
    <ligand>
        <name>Zn(2+)</name>
        <dbReference type="ChEBI" id="CHEBI:29105"/>
    </ligand>
</feature>
<dbReference type="STRING" id="1076872.G8ZM24"/>
<dbReference type="PROSITE" id="PS00865">
    <property type="entry name" value="UBIQUITIN_ACTIVAT_2"/>
    <property type="match status" value="1"/>
</dbReference>
<name>G8ZM24_TORDE</name>
<dbReference type="FunFam" id="3.50.50.80:FF:000004">
    <property type="entry name" value="Ubiquitin-activating enzyme E1-like"/>
    <property type="match status" value="1"/>
</dbReference>
<keyword evidence="5 9" id="KW-0833">Ubl conjugation pathway</keyword>
<dbReference type="Gene3D" id="3.10.290.20">
    <property type="entry name" value="Ubiquitin-like 2 activating enzyme e1b. Chain: B, domain 3"/>
    <property type="match status" value="1"/>
</dbReference>
<feature type="compositionally biased region" description="Acidic residues" evidence="14">
    <location>
        <begin position="648"/>
        <end position="658"/>
    </location>
</feature>
<evidence type="ECO:0000256" key="14">
    <source>
        <dbReference type="SAM" id="MobiDB-lite"/>
    </source>
</evidence>
<dbReference type="InterPro" id="IPR033127">
    <property type="entry name" value="UBQ-activ_enz_E1_Cys_AS"/>
</dbReference>
<keyword evidence="3 9" id="KW-0479">Metal-binding</keyword>
<evidence type="ECO:0000256" key="5">
    <source>
        <dbReference type="ARBA" id="ARBA00022786"/>
    </source>
</evidence>
<dbReference type="PIRSF" id="PIRSF039133">
    <property type="entry name" value="SUMO_E1B"/>
    <property type="match status" value="1"/>
</dbReference>
<dbReference type="GO" id="GO:0046872">
    <property type="term" value="F:metal ion binding"/>
    <property type="evidence" value="ECO:0007669"/>
    <property type="project" value="UniProtKB-KW"/>
</dbReference>
<dbReference type="GO" id="GO:0019948">
    <property type="term" value="F:SUMO activating enzyme activity"/>
    <property type="evidence" value="ECO:0007669"/>
    <property type="project" value="UniProtKB-UniRule"/>
</dbReference>
<feature type="compositionally biased region" description="Basic and acidic residues" evidence="14">
    <location>
        <begin position="638"/>
        <end position="647"/>
    </location>
</feature>
<dbReference type="GO" id="GO:0031510">
    <property type="term" value="C:SUMO activating enzyme complex"/>
    <property type="evidence" value="ECO:0007669"/>
    <property type="project" value="UniProtKB-UniRule"/>
</dbReference>
<dbReference type="InterPro" id="IPR045886">
    <property type="entry name" value="ThiF/MoeB/HesA"/>
</dbReference>
<dbReference type="GeneID" id="11502808"/>
<comment type="similarity">
    <text evidence="2 9">Belongs to the ubiquitin-activating E1 family.</text>
</comment>
<dbReference type="Pfam" id="PF00899">
    <property type="entry name" value="ThiF"/>
    <property type="match status" value="1"/>
</dbReference>
<evidence type="ECO:0000256" key="11">
    <source>
        <dbReference type="PIRSR" id="PIRSR039133-2"/>
    </source>
</evidence>
<dbReference type="AlphaFoldDB" id="G8ZM24"/>
<keyword evidence="17" id="KW-1185">Reference proteome</keyword>
<dbReference type="InParanoid" id="G8ZM24"/>
<dbReference type="KEGG" id="tdl:TDEL_0A03360"/>
<evidence type="ECO:0000256" key="13">
    <source>
        <dbReference type="PROSITE-ProRule" id="PRU10132"/>
    </source>
</evidence>
<feature type="binding site" evidence="11">
    <location>
        <position position="88"/>
    </location>
    <ligand>
        <name>ATP</name>
        <dbReference type="ChEBI" id="CHEBI:30616"/>
    </ligand>
</feature>
<feature type="binding site" evidence="12">
    <location>
        <position position="471"/>
    </location>
    <ligand>
        <name>Zn(2+)</name>
        <dbReference type="ChEBI" id="CHEBI:29105"/>
    </ligand>
</feature>
<evidence type="ECO:0000256" key="8">
    <source>
        <dbReference type="ARBA" id="ARBA00073512"/>
    </source>
</evidence>
<sequence length="658" mass="73676">MTYLALNPSTRLLQMKLHNGIKSMKCAYIEALGSSSMARESNIVKIVGQENHKKLRSFKCLIVGAGGIGSELLKDCILMDFGEIHIVDLDTIDLSNLNRQFLFRQRDIKQPKSTTAVKAVQHFNNSKLIPYQGNVMDTTQFPLAWFGQFDIIFNGLDNLAARRYVNKMTQFLGKPLLESGTSGFDGYIQPIIPGQTECFDCTPKETPKTFPVCTIRSTPSQPVHCIVWAKNFLFNQLFNTDTPANENTNDWGTEDQAEIERIKQETNELHDLQKIILTNDDSRINDILVKLFIRDIEKLLQIENLWKTRTKPSPLDQTLIDKASKAELQNPSLSSLWDIQEQVTEFIRVTKVLMQRIHEGEKSLEFDKDDEDTLRFVSTAANIRSHIFNIPVKTGFDIKQIAGNIIPAIATTNAVIAGLSTLTALRVLNLLSYAPTKKATDLNMAFTAKASNLSMGRYISNPKLAPPNPACPVGGKVCRGVLKITEKGLNEINLSKLIDFIREKYEYPEETSIIDTSNQRLLADYDFDDLECKTLADCKLHAGSVVLFSDEEGVDGGSYRKAIELYIETVKGPLENEINLPDVVVPLVTVSEQAPATEEQEEPSQLKSETDKGIIDLGSEDETSTAGKKRPLVDIETNDAKRIKLDQDDNNDDLIELE</sequence>
<dbReference type="OrthoDB" id="10255449at2759"/>
<feature type="binding site" evidence="11">
    <location>
        <begin position="64"/>
        <end position="69"/>
    </location>
    <ligand>
        <name>ATP</name>
        <dbReference type="ChEBI" id="CHEBI:30616"/>
    </ligand>
</feature>
<evidence type="ECO:0000256" key="1">
    <source>
        <dbReference type="ARBA" id="ARBA00004718"/>
    </source>
</evidence>
<feature type="binding site" evidence="12">
    <location>
        <position position="198"/>
    </location>
    <ligand>
        <name>Zn(2+)</name>
        <dbReference type="ChEBI" id="CHEBI:29105"/>
    </ligand>
</feature>
<dbReference type="eggNOG" id="KOG2013">
    <property type="taxonomic scope" value="Eukaryota"/>
</dbReference>
<dbReference type="Gene3D" id="1.10.10.520">
    <property type="entry name" value="Ubiquitin activating enzymes (Uba3). Chain: B, domain 2"/>
    <property type="match status" value="1"/>
</dbReference>
<dbReference type="InterPro" id="IPR030661">
    <property type="entry name" value="Uba2"/>
</dbReference>
<evidence type="ECO:0000259" key="15">
    <source>
        <dbReference type="Pfam" id="PF00899"/>
    </source>
</evidence>
<keyword evidence="7 9" id="KW-0067">ATP-binding</keyword>
<feature type="region of interest" description="Disordered" evidence="14">
    <location>
        <begin position="594"/>
        <end position="658"/>
    </location>
</feature>
<dbReference type="InterPro" id="IPR042449">
    <property type="entry name" value="Ub-E1_IAD_1"/>
</dbReference>
<reference evidence="16 17" key="1">
    <citation type="journal article" date="2011" name="Proc. Natl. Acad. Sci. U.S.A.">
        <title>Evolutionary erosion of yeast sex chromosomes by mating-type switching accidents.</title>
        <authorList>
            <person name="Gordon J.L."/>
            <person name="Armisen D."/>
            <person name="Proux-Wera E."/>
            <person name="Oheigeartaigh S.S."/>
            <person name="Byrne K.P."/>
            <person name="Wolfe K.H."/>
        </authorList>
    </citation>
    <scope>NUCLEOTIDE SEQUENCE [LARGE SCALE GENOMIC DNA]</scope>
    <source>
        <strain evidence="17">ATCC 10662 / CBS 1146 / NBRC 0425 / NCYC 2629 / NRRL Y-866</strain>
    </source>
</reference>
<dbReference type="UniPathway" id="UPA00886"/>
<organism evidence="16 17">
    <name type="scientific">Torulaspora delbrueckii</name>
    <name type="common">Yeast</name>
    <name type="synonym">Candida colliculosa</name>
    <dbReference type="NCBI Taxonomy" id="4950"/>
    <lineage>
        <taxon>Eukaryota</taxon>
        <taxon>Fungi</taxon>
        <taxon>Dikarya</taxon>
        <taxon>Ascomycota</taxon>
        <taxon>Saccharomycotina</taxon>
        <taxon>Saccharomycetes</taxon>
        <taxon>Saccharomycetales</taxon>
        <taxon>Saccharomycetaceae</taxon>
        <taxon>Torulaspora</taxon>
    </lineage>
</organism>
<dbReference type="HOGENOM" id="CLU_013325_7_3_1"/>
<gene>
    <name evidence="16" type="primary">TDEL0A03360</name>
    <name evidence="16" type="ORF">TDEL_0A03360</name>
</gene>
<dbReference type="EMBL" id="HE616742">
    <property type="protein sequence ID" value="CCE89668.1"/>
    <property type="molecule type" value="Genomic_DNA"/>
</dbReference>
<dbReference type="FunCoup" id="G8ZM24">
    <property type="interactions" value="2081"/>
</dbReference>
<evidence type="ECO:0000256" key="7">
    <source>
        <dbReference type="ARBA" id="ARBA00022840"/>
    </source>
</evidence>
<comment type="subunit">
    <text evidence="9">Heterodimer.</text>
</comment>
<evidence type="ECO:0000256" key="6">
    <source>
        <dbReference type="ARBA" id="ARBA00022833"/>
    </source>
</evidence>
<evidence type="ECO:0000256" key="3">
    <source>
        <dbReference type="ARBA" id="ARBA00022723"/>
    </source>
</evidence>
<dbReference type="Gene3D" id="3.50.50.80">
    <property type="entry name" value="Ubiquitin-activating enzyme E1, inactive adenylation domain, subdomain 1"/>
    <property type="match status" value="1"/>
</dbReference>
<dbReference type="InterPro" id="IPR023318">
    <property type="entry name" value="Ub_act_enz_dom_a_sf"/>
</dbReference>
<keyword evidence="6 9" id="KW-0862">Zinc</keyword>
<feature type="binding site" evidence="11">
    <location>
        <begin position="157"/>
        <end position="162"/>
    </location>
    <ligand>
        <name>ATP</name>
        <dbReference type="ChEBI" id="CHEBI:30616"/>
    </ligand>
</feature>
<feature type="binding site" evidence="11">
    <location>
        <position position="112"/>
    </location>
    <ligand>
        <name>ATP</name>
        <dbReference type="ChEBI" id="CHEBI:30616"/>
    </ligand>
</feature>